<dbReference type="SMART" id="SM00822">
    <property type="entry name" value="PKS_KR"/>
    <property type="match status" value="1"/>
</dbReference>
<dbReference type="NCBIfam" id="TIGR01831">
    <property type="entry name" value="fabG_rel"/>
    <property type="match status" value="1"/>
</dbReference>
<comment type="similarity">
    <text evidence="1">Belongs to the short-chain dehydrogenases/reductases (SDR) family.</text>
</comment>
<dbReference type="PRINTS" id="PR00080">
    <property type="entry name" value="SDRFAMILY"/>
</dbReference>
<dbReference type="Pfam" id="PF13561">
    <property type="entry name" value="adh_short_C2"/>
    <property type="match status" value="1"/>
</dbReference>
<dbReference type="PANTHER" id="PTHR42879">
    <property type="entry name" value="3-OXOACYL-(ACYL-CARRIER-PROTEIN) REDUCTASE"/>
    <property type="match status" value="1"/>
</dbReference>
<organism evidence="3 4">
    <name type="scientific">Achromobacter seleniivolatilans</name>
    <dbReference type="NCBI Taxonomy" id="3047478"/>
    <lineage>
        <taxon>Bacteria</taxon>
        <taxon>Pseudomonadati</taxon>
        <taxon>Pseudomonadota</taxon>
        <taxon>Betaproteobacteria</taxon>
        <taxon>Burkholderiales</taxon>
        <taxon>Alcaligenaceae</taxon>
        <taxon>Achromobacter</taxon>
    </lineage>
</organism>
<evidence type="ECO:0000256" key="1">
    <source>
        <dbReference type="ARBA" id="ARBA00006484"/>
    </source>
</evidence>
<dbReference type="GO" id="GO:0004316">
    <property type="term" value="F:3-oxoacyl-[acyl-carrier-protein] reductase (NADPH) activity"/>
    <property type="evidence" value="ECO:0007669"/>
    <property type="project" value="UniProtKB-EC"/>
</dbReference>
<evidence type="ECO:0000313" key="3">
    <source>
        <dbReference type="EMBL" id="WMD22895.1"/>
    </source>
</evidence>
<dbReference type="Proteomes" id="UP001234798">
    <property type="component" value="Chromosome"/>
</dbReference>
<dbReference type="EMBL" id="CP132976">
    <property type="protein sequence ID" value="WMD22895.1"/>
    <property type="molecule type" value="Genomic_DNA"/>
</dbReference>
<evidence type="ECO:0000259" key="2">
    <source>
        <dbReference type="SMART" id="SM00822"/>
    </source>
</evidence>
<dbReference type="NCBIfam" id="NF009466">
    <property type="entry name" value="PRK12826.1-2"/>
    <property type="match status" value="1"/>
</dbReference>
<dbReference type="PRINTS" id="PR00081">
    <property type="entry name" value="GDHRDH"/>
</dbReference>
<dbReference type="RefSeq" id="WP_306948257.1">
    <property type="nucleotide sequence ID" value="NZ_CP132976.1"/>
</dbReference>
<protein>
    <submittedName>
        <fullName evidence="3">3-oxoacyl-ACP reductase FabG</fullName>
        <ecNumber evidence="3">1.1.1.100</ecNumber>
    </submittedName>
</protein>
<name>A0ABY9M7E4_9BURK</name>
<dbReference type="InterPro" id="IPR036291">
    <property type="entry name" value="NAD(P)-bd_dom_sf"/>
</dbReference>
<sequence length="243" mass="25609">MSAAPILVTGSSRGIGRAIALALADAGHDLVLHCRQQREQAESVQAEIQALGRQARILQFDVADRAQCAATLQADIDAHGAYYGVVLNAGLTRDGAFPALTGDDWDQVLRTNLDGFYNVLSPLAMPMIRRRAAGRVVCMASVSGLVGNRGQVNYSASKAGLIGAAKALAVELAKRHITVNCVAPGLIDTDMIDEHVPVEEILKAVPAQRMGRPEEVAATVVFLMSPGAAYITRQVIAVNGGLC</sequence>
<dbReference type="InterPro" id="IPR002347">
    <property type="entry name" value="SDR_fam"/>
</dbReference>
<feature type="domain" description="Ketoreductase" evidence="2">
    <location>
        <begin position="4"/>
        <end position="195"/>
    </location>
</feature>
<accession>A0ABY9M7E4</accession>
<dbReference type="PANTHER" id="PTHR42879:SF2">
    <property type="entry name" value="3-OXOACYL-[ACYL-CARRIER-PROTEIN] REDUCTASE FABG"/>
    <property type="match status" value="1"/>
</dbReference>
<evidence type="ECO:0000313" key="4">
    <source>
        <dbReference type="Proteomes" id="UP001234798"/>
    </source>
</evidence>
<dbReference type="EC" id="1.1.1.100" evidence="3"/>
<dbReference type="NCBIfam" id="NF004200">
    <property type="entry name" value="PRK05653.1-5"/>
    <property type="match status" value="1"/>
</dbReference>
<keyword evidence="4" id="KW-1185">Reference proteome</keyword>
<dbReference type="Gene3D" id="3.40.50.720">
    <property type="entry name" value="NAD(P)-binding Rossmann-like Domain"/>
    <property type="match status" value="1"/>
</dbReference>
<dbReference type="InterPro" id="IPR050259">
    <property type="entry name" value="SDR"/>
</dbReference>
<dbReference type="InterPro" id="IPR011285">
    <property type="entry name" value="FabG-rel"/>
</dbReference>
<keyword evidence="3" id="KW-0560">Oxidoreductase</keyword>
<gene>
    <name evidence="3" type="primary">fabG</name>
    <name evidence="3" type="ORF">RAS12_11125</name>
</gene>
<dbReference type="CDD" id="cd05333">
    <property type="entry name" value="BKR_SDR_c"/>
    <property type="match status" value="1"/>
</dbReference>
<dbReference type="InterPro" id="IPR057326">
    <property type="entry name" value="KR_dom"/>
</dbReference>
<proteinExistence type="inferred from homology"/>
<reference evidence="3 4" key="1">
    <citation type="submission" date="2023-08" db="EMBL/GenBank/DDBJ databases">
        <title>Achromobacter seleniivolatilans sp. nov., isolated from seleniferous soil.</title>
        <authorList>
            <person name="Zhang S."/>
            <person name="Li K."/>
            <person name="Peng J."/>
            <person name="Zhao Q."/>
            <person name="Wang H."/>
            <person name="Guo Y."/>
        </authorList>
    </citation>
    <scope>NUCLEOTIDE SEQUENCE [LARGE SCALE GENOMIC DNA]</scope>
    <source>
        <strain evidence="3 4">R39</strain>
    </source>
</reference>
<dbReference type="SUPFAM" id="SSF51735">
    <property type="entry name" value="NAD(P)-binding Rossmann-fold domains"/>
    <property type="match status" value="1"/>
</dbReference>